<sequence length="484" mass="54723">MSAIHTPFPNSINVSFLDNVSDASPTSSSSLSSQSSTYFNSFDANNNKSEMINFQNINSVNGSKSEVSPAASTNHSTPTSDGTFLQEVPLLRRSSRSPVKSTNYQYIEYDSVLNVSQEKKLTKLSTNAASLTSIDPLLNGEPKTEKNGNELSEETQSVFIPDVMIKRSASRQRRNLAKRDSRSSTQSEATITRKRTSISRSTPEKKPKNKKQRSARNVSKEIDSSEEDDDYGDEDFSVPSQFKVNKNDSNAFFDGRKLPSQKNCKRLSDITNGEDSVYFTNEEEDDLGGGAIKSEIELAKTEAFKLKNVLRNIVNRYADIRCHEVDLEIEQLENNLLPEYVNALKESDEYRLECLRKLELEKELALKSVEAKYIADLVLEKTTYKCSKKKLRSNTFKELTSSKYKVIAEYKSSYDAISVPNYSPANLGKKRKLAMEFYENHAEFEFYNGKIIKKSKKNQFLIPASCDGLLESEKESDLKFLKLF</sequence>
<organism evidence="2 3">
    <name type="scientific">Clydaea vesicula</name>
    <dbReference type="NCBI Taxonomy" id="447962"/>
    <lineage>
        <taxon>Eukaryota</taxon>
        <taxon>Fungi</taxon>
        <taxon>Fungi incertae sedis</taxon>
        <taxon>Chytridiomycota</taxon>
        <taxon>Chytridiomycota incertae sedis</taxon>
        <taxon>Chytridiomycetes</taxon>
        <taxon>Lobulomycetales</taxon>
        <taxon>Lobulomycetaceae</taxon>
        <taxon>Clydaea</taxon>
    </lineage>
</organism>
<feature type="compositionally biased region" description="Acidic residues" evidence="1">
    <location>
        <begin position="224"/>
        <end position="236"/>
    </location>
</feature>
<protein>
    <submittedName>
        <fullName evidence="2">Uncharacterized protein</fullName>
    </submittedName>
</protein>
<proteinExistence type="predicted"/>
<dbReference type="Proteomes" id="UP001211065">
    <property type="component" value="Unassembled WGS sequence"/>
</dbReference>
<evidence type="ECO:0000256" key="1">
    <source>
        <dbReference type="SAM" id="MobiDB-lite"/>
    </source>
</evidence>
<evidence type="ECO:0000313" key="2">
    <source>
        <dbReference type="EMBL" id="KAJ3222047.1"/>
    </source>
</evidence>
<gene>
    <name evidence="2" type="ORF">HK099_002748</name>
</gene>
<keyword evidence="3" id="KW-1185">Reference proteome</keyword>
<evidence type="ECO:0000313" key="3">
    <source>
        <dbReference type="Proteomes" id="UP001211065"/>
    </source>
</evidence>
<reference evidence="2" key="1">
    <citation type="submission" date="2020-05" db="EMBL/GenBank/DDBJ databases">
        <title>Phylogenomic resolution of chytrid fungi.</title>
        <authorList>
            <person name="Stajich J.E."/>
            <person name="Amses K."/>
            <person name="Simmons R."/>
            <person name="Seto K."/>
            <person name="Myers J."/>
            <person name="Bonds A."/>
            <person name="Quandt C.A."/>
            <person name="Barry K."/>
            <person name="Liu P."/>
            <person name="Grigoriev I."/>
            <person name="Longcore J.E."/>
            <person name="James T.Y."/>
        </authorList>
    </citation>
    <scope>NUCLEOTIDE SEQUENCE</scope>
    <source>
        <strain evidence="2">JEL0476</strain>
    </source>
</reference>
<feature type="region of interest" description="Disordered" evidence="1">
    <location>
        <begin position="63"/>
        <end position="83"/>
    </location>
</feature>
<feature type="region of interest" description="Disordered" evidence="1">
    <location>
        <begin position="134"/>
        <end position="241"/>
    </location>
</feature>
<name>A0AAD5U2C7_9FUNG</name>
<dbReference type="EMBL" id="JADGJW010000194">
    <property type="protein sequence ID" value="KAJ3222047.1"/>
    <property type="molecule type" value="Genomic_DNA"/>
</dbReference>
<accession>A0AAD5U2C7</accession>
<comment type="caution">
    <text evidence="2">The sequence shown here is derived from an EMBL/GenBank/DDBJ whole genome shotgun (WGS) entry which is preliminary data.</text>
</comment>
<dbReference type="AlphaFoldDB" id="A0AAD5U2C7"/>